<evidence type="ECO:0000256" key="11">
    <source>
        <dbReference type="ARBA" id="ARBA00023170"/>
    </source>
</evidence>
<dbReference type="FunFam" id="3.40.50.2300:FF:000145">
    <property type="entry name" value="Glutamate receptor, metabotropic"/>
    <property type="match status" value="1"/>
</dbReference>
<feature type="chain" id="PRO_5034118041" evidence="16">
    <location>
        <begin position="19"/>
        <end position="1146"/>
    </location>
</feature>
<keyword evidence="19" id="KW-1185">Reference proteome</keyword>
<evidence type="ECO:0000256" key="15">
    <source>
        <dbReference type="SAM" id="Phobius"/>
    </source>
</evidence>
<evidence type="ECO:0000256" key="13">
    <source>
        <dbReference type="ARBA" id="ARBA00023224"/>
    </source>
</evidence>
<evidence type="ECO:0000256" key="12">
    <source>
        <dbReference type="ARBA" id="ARBA00023180"/>
    </source>
</evidence>
<evidence type="ECO:0000256" key="10">
    <source>
        <dbReference type="ARBA" id="ARBA00023157"/>
    </source>
</evidence>
<sequence>MIWIILALPMWAWRGTVGDSQANERRVVAHIPGDIIIGALFSVHHQPTADKVHERKCGSVREQYGIQRVEAMLHTLDRINADPRILPNISLGCEIRDSCWHSAVALEQSIEFIRDSLVSSDEAEVGGGPRCADHAATPMRGKKPIVGLIGPGSSSVAIQVQNLLQLFNIPQIAYSATSMDLSDKSLYKYFMRVVPSDAQQARAMVDIVKRYNWSYVSAIHTEGNYGESGMEAFKDMAAKEGICIAHSGKIWSNAGEKSFDRLLERLRTHLPKARVVACFCEGMTVRNILMAMRRQGLVGELLLVGRSVDTGNLQSICNLNADQSQKYSKKCKNKRESLRQQYAQDTKMGFVINAIYSMAYGLHNMQRSLCPGYQGLCDAMRPIDGATLLDFLMKTNFTGVSGEGILFDENGDSPGRYEIMNFKKMGQDYYDYINVGSWDNSGLKIDDDEIWASKDTIIKSVCSEPCDKGQIKVIRKGEVSCCWTCTPCKENEFVFDEYTCRACDLGSWPTFHLTGCDPIPVEYLRWGDPEPIAAVAFACLGLCATFFVTSVFIRFRDTPVVKSSSRELCYIILAGICLGYLCTFSLIAKPHAAHCYLQRLGIGLSPAMSYSALVTKTNRIARILAGSKKKICTRKPRFMSACAQLIIASLLILLQLGIIVALFLMEPPQVIHDYPSIRQVNRICYTTNLGVVAPLGYNGLLILSCTFYAFKTRNVPANFNEAKYIAFTMYTTCIIWLAFVPIYFGSNYKIITMCFSVSLSATVALCCLFVPKVYIILAKPERNVRSAFTTSTVVRMHVGDGKSSSAASRSSSLVNLWRRRCSAGETLRCVEIEKGGRERKGDKTNSNGKSVSWAQTERGSRGNHLWQRLSFHIKRKENNQTAVIKPFSKTPEGRYSGGADLHPHMPSLPHSHSHPDADKTLYELTEAEERYAEERYPITYRPQTPSPISTVSQHLHGAGLREEPLVMGVPTSLTGGSVGGGDVFDSSLMDQISCVVNRFTANISELNSMMLSPSPTHSHTYSHTHTLTPSHPADPFLLPREIPLPLTMTTYADVQPLPPVESYVGGHASHSPVRHLTVGVESPLRRAELEEELMNLTPPSPFRDSLGSGSGSPVSESTLCLPPPSSPPPKYEMLTLRNYSQSSSSL</sequence>
<dbReference type="GO" id="GO:0005886">
    <property type="term" value="C:plasma membrane"/>
    <property type="evidence" value="ECO:0007669"/>
    <property type="project" value="UniProtKB-SubCell"/>
</dbReference>
<dbReference type="InterPro" id="IPR000337">
    <property type="entry name" value="GPCR_3"/>
</dbReference>
<dbReference type="GO" id="GO:0004930">
    <property type="term" value="F:G protein-coupled receptor activity"/>
    <property type="evidence" value="ECO:0007669"/>
    <property type="project" value="UniProtKB-KW"/>
</dbReference>
<keyword evidence="5 15" id="KW-0812">Transmembrane</keyword>
<dbReference type="Pfam" id="PF00003">
    <property type="entry name" value="7tm_3"/>
    <property type="match status" value="1"/>
</dbReference>
<evidence type="ECO:0000256" key="9">
    <source>
        <dbReference type="ARBA" id="ARBA00023136"/>
    </source>
</evidence>
<reference evidence="18" key="1">
    <citation type="submission" date="2025-08" db="UniProtKB">
        <authorList>
            <consortium name="Ensembl"/>
        </authorList>
    </citation>
    <scope>IDENTIFICATION</scope>
</reference>
<dbReference type="Pfam" id="PF07562">
    <property type="entry name" value="NCD3G"/>
    <property type="match status" value="1"/>
</dbReference>
<name>A0A8C7FJY9_ONCKI</name>
<keyword evidence="6 16" id="KW-0732">Signal</keyword>
<reference evidence="18" key="2">
    <citation type="submission" date="2025-09" db="UniProtKB">
        <authorList>
            <consortium name="Ensembl"/>
        </authorList>
    </citation>
    <scope>IDENTIFICATION</scope>
</reference>
<keyword evidence="4" id="KW-0597">Phosphoprotein</keyword>
<feature type="region of interest" description="Disordered" evidence="14">
    <location>
        <begin position="836"/>
        <end position="859"/>
    </location>
</feature>
<evidence type="ECO:0000313" key="18">
    <source>
        <dbReference type="Ensembl" id="ENSOKIP00005029315.1"/>
    </source>
</evidence>
<dbReference type="InterPro" id="IPR019588">
    <property type="entry name" value="Metabotropic_Glu_rcpt_Homer-bd"/>
</dbReference>
<dbReference type="Gene3D" id="2.10.50.30">
    <property type="entry name" value="GPCR, family 3, nine cysteines domain"/>
    <property type="match status" value="1"/>
</dbReference>
<organism evidence="18 19">
    <name type="scientific">Oncorhynchus kisutch</name>
    <name type="common">Coho salmon</name>
    <name type="synonym">Salmo kisutch</name>
    <dbReference type="NCBI Taxonomy" id="8019"/>
    <lineage>
        <taxon>Eukaryota</taxon>
        <taxon>Metazoa</taxon>
        <taxon>Chordata</taxon>
        <taxon>Craniata</taxon>
        <taxon>Vertebrata</taxon>
        <taxon>Euteleostomi</taxon>
        <taxon>Actinopterygii</taxon>
        <taxon>Neopterygii</taxon>
        <taxon>Teleostei</taxon>
        <taxon>Protacanthopterygii</taxon>
        <taxon>Salmoniformes</taxon>
        <taxon>Salmonidae</taxon>
        <taxon>Salmoninae</taxon>
        <taxon>Oncorhynchus</taxon>
    </lineage>
</organism>
<feature type="signal peptide" evidence="16">
    <location>
        <begin position="1"/>
        <end position="18"/>
    </location>
</feature>
<keyword evidence="13" id="KW-0807">Transducer</keyword>
<dbReference type="Gene3D" id="3.40.50.2300">
    <property type="match status" value="4"/>
</dbReference>
<feature type="transmembrane region" description="Helical" evidence="15">
    <location>
        <begin position="567"/>
        <end position="588"/>
    </location>
</feature>
<evidence type="ECO:0000256" key="7">
    <source>
        <dbReference type="ARBA" id="ARBA00022989"/>
    </source>
</evidence>
<feature type="compositionally biased region" description="Polar residues" evidence="14">
    <location>
        <begin position="844"/>
        <end position="857"/>
    </location>
</feature>
<proteinExistence type="inferred from homology"/>
<dbReference type="InterPro" id="IPR011500">
    <property type="entry name" value="GPCR_3_9-Cys_dom"/>
</dbReference>
<feature type="transmembrane region" description="Helical" evidence="15">
    <location>
        <begin position="685"/>
        <end position="710"/>
    </location>
</feature>
<dbReference type="PROSITE" id="PS50259">
    <property type="entry name" value="G_PROTEIN_RECEP_F3_4"/>
    <property type="match status" value="1"/>
</dbReference>
<dbReference type="Pfam" id="PF10606">
    <property type="entry name" value="GluR_Homer-bdg"/>
    <property type="match status" value="1"/>
</dbReference>
<evidence type="ECO:0000259" key="17">
    <source>
        <dbReference type="PROSITE" id="PS50259"/>
    </source>
</evidence>
<feature type="compositionally biased region" description="Pro residues" evidence="14">
    <location>
        <begin position="1121"/>
        <end position="1130"/>
    </location>
</feature>
<dbReference type="FunFam" id="2.10.50.30:FF:000001">
    <property type="entry name" value="metabotropic glutamate receptor 1"/>
    <property type="match status" value="1"/>
</dbReference>
<evidence type="ECO:0000256" key="14">
    <source>
        <dbReference type="SAM" id="MobiDB-lite"/>
    </source>
</evidence>
<feature type="transmembrane region" description="Helical" evidence="15">
    <location>
        <begin position="722"/>
        <end position="744"/>
    </location>
</feature>
<comment type="subcellular location">
    <subcellularLocation>
        <location evidence="1">Cell membrane</location>
        <topology evidence="1">Multi-pass membrane protein</topology>
    </subcellularLocation>
</comment>
<dbReference type="PRINTS" id="PR01055">
    <property type="entry name" value="MTABOTROPC5R"/>
</dbReference>
<gene>
    <name evidence="18" type="primary">GRM5</name>
</gene>
<dbReference type="InterPro" id="IPR028082">
    <property type="entry name" value="Peripla_BP_I"/>
</dbReference>
<dbReference type="PRINTS" id="PR00593">
    <property type="entry name" value="MTABOTROPICR"/>
</dbReference>
<feature type="transmembrane region" description="Helical" evidence="15">
    <location>
        <begin position="532"/>
        <end position="555"/>
    </location>
</feature>
<dbReference type="SUPFAM" id="SSF53822">
    <property type="entry name" value="Periplasmic binding protein-like I"/>
    <property type="match status" value="1"/>
</dbReference>
<dbReference type="Proteomes" id="UP000694557">
    <property type="component" value="Unassembled WGS sequence"/>
</dbReference>
<dbReference type="GO" id="GO:0008066">
    <property type="term" value="F:glutamate receptor activity"/>
    <property type="evidence" value="ECO:0007669"/>
    <property type="project" value="UniProtKB-ARBA"/>
</dbReference>
<evidence type="ECO:0000313" key="19">
    <source>
        <dbReference type="Proteomes" id="UP000694557"/>
    </source>
</evidence>
<dbReference type="CDD" id="cd15450">
    <property type="entry name" value="7tmC_mGluR5"/>
    <property type="match status" value="1"/>
</dbReference>
<evidence type="ECO:0000256" key="4">
    <source>
        <dbReference type="ARBA" id="ARBA00022553"/>
    </source>
</evidence>
<evidence type="ECO:0000256" key="8">
    <source>
        <dbReference type="ARBA" id="ARBA00023040"/>
    </source>
</evidence>
<dbReference type="GeneTree" id="ENSGT01030000234595"/>
<dbReference type="InterPro" id="IPR038550">
    <property type="entry name" value="GPCR_3_9-Cys_sf"/>
</dbReference>
<dbReference type="Pfam" id="PF01094">
    <property type="entry name" value="ANF_receptor"/>
    <property type="match status" value="1"/>
</dbReference>
<dbReference type="PROSITE" id="PS00980">
    <property type="entry name" value="G_PROTEIN_RECEP_F3_2"/>
    <property type="match status" value="1"/>
</dbReference>
<dbReference type="PANTHER" id="PTHR24060">
    <property type="entry name" value="METABOTROPIC GLUTAMATE RECEPTOR"/>
    <property type="match status" value="1"/>
</dbReference>
<dbReference type="SMART" id="SM01229">
    <property type="entry name" value="GluR_Homer-bdg"/>
    <property type="match status" value="1"/>
</dbReference>
<dbReference type="PROSITE" id="PS00981">
    <property type="entry name" value="G_PROTEIN_RECEP_F3_3"/>
    <property type="match status" value="1"/>
</dbReference>
<evidence type="ECO:0000256" key="1">
    <source>
        <dbReference type="ARBA" id="ARBA00004651"/>
    </source>
</evidence>
<dbReference type="InterPro" id="IPR000162">
    <property type="entry name" value="GPCR_3_mtglu_rcpt"/>
</dbReference>
<evidence type="ECO:0000256" key="6">
    <source>
        <dbReference type="ARBA" id="ARBA00022729"/>
    </source>
</evidence>
<keyword evidence="7 15" id="KW-1133">Transmembrane helix</keyword>
<dbReference type="PRINTS" id="PR00248">
    <property type="entry name" value="GPCRMGR"/>
</dbReference>
<evidence type="ECO:0000256" key="16">
    <source>
        <dbReference type="SAM" id="SignalP"/>
    </source>
</evidence>
<keyword evidence="8" id="KW-0297">G-protein coupled receptor</keyword>
<feature type="domain" description="G-protein coupled receptors family 3 profile" evidence="17">
    <location>
        <begin position="530"/>
        <end position="792"/>
    </location>
</feature>
<keyword evidence="12" id="KW-0325">Glycoprotein</keyword>
<evidence type="ECO:0000256" key="5">
    <source>
        <dbReference type="ARBA" id="ARBA00022692"/>
    </source>
</evidence>
<dbReference type="InterPro" id="IPR050726">
    <property type="entry name" value="mGluR"/>
</dbReference>
<dbReference type="Ensembl" id="ENSOKIT00005031015.1">
    <property type="protein sequence ID" value="ENSOKIP00005029315.1"/>
    <property type="gene ID" value="ENSOKIG00005012063.1"/>
</dbReference>
<dbReference type="InterPro" id="IPR000202">
    <property type="entry name" value="GPCR_3_mGluR5"/>
</dbReference>
<dbReference type="AlphaFoldDB" id="A0A8C7FJY9"/>
<keyword evidence="10" id="KW-1015">Disulfide bond</keyword>
<keyword evidence="9 15" id="KW-0472">Membrane</keyword>
<keyword evidence="3" id="KW-1003">Cell membrane</keyword>
<dbReference type="PROSITE" id="PS00979">
    <property type="entry name" value="G_PROTEIN_RECEP_F3_1"/>
    <property type="match status" value="1"/>
</dbReference>
<evidence type="ECO:0000256" key="2">
    <source>
        <dbReference type="ARBA" id="ARBA00007242"/>
    </source>
</evidence>
<dbReference type="FunFam" id="3.40.50.2300:FF:000219">
    <property type="entry name" value="Glutamate metabotropic receptor 5"/>
    <property type="match status" value="1"/>
</dbReference>
<dbReference type="InterPro" id="IPR001828">
    <property type="entry name" value="ANF_lig-bd_rcpt"/>
</dbReference>
<feature type="transmembrane region" description="Helical" evidence="15">
    <location>
        <begin position="750"/>
        <end position="777"/>
    </location>
</feature>
<feature type="region of interest" description="Disordered" evidence="14">
    <location>
        <begin position="888"/>
        <end position="915"/>
    </location>
</feature>
<feature type="compositionally biased region" description="Polar residues" evidence="14">
    <location>
        <begin position="1137"/>
        <end position="1146"/>
    </location>
</feature>
<dbReference type="InterPro" id="IPR017979">
    <property type="entry name" value="GPCR_3_CS"/>
</dbReference>
<comment type="similarity">
    <text evidence="2">Belongs to the G-protein coupled receptor 3 family.</text>
</comment>
<evidence type="ECO:0000256" key="3">
    <source>
        <dbReference type="ARBA" id="ARBA00022475"/>
    </source>
</evidence>
<accession>A0A8C7FJY9</accession>
<dbReference type="GO" id="GO:0007206">
    <property type="term" value="P:phospholipase C-activating G protein-coupled glutamate receptor signaling pathway"/>
    <property type="evidence" value="ECO:0007669"/>
    <property type="project" value="UniProtKB-ARBA"/>
</dbReference>
<feature type="transmembrane region" description="Helical" evidence="15">
    <location>
        <begin position="638"/>
        <end position="665"/>
    </location>
</feature>
<feature type="region of interest" description="Disordered" evidence="14">
    <location>
        <begin position="1096"/>
        <end position="1146"/>
    </location>
</feature>
<protein>
    <submittedName>
        <fullName evidence="18">Glutamate metabotropic receptor 5</fullName>
    </submittedName>
</protein>
<keyword evidence="11" id="KW-0675">Receptor</keyword>
<dbReference type="InterPro" id="IPR017978">
    <property type="entry name" value="GPCR_3_C"/>
</dbReference>